<proteinExistence type="predicted"/>
<name>A0A3S3RPM5_9BACT</name>
<reference evidence="1 2" key="1">
    <citation type="submission" date="2017-01" db="EMBL/GenBank/DDBJ databases">
        <title>The cable genome- insights into the physiology and evolution of filamentous bacteria capable of sulfide oxidation via long distance electron transfer.</title>
        <authorList>
            <person name="Schreiber L."/>
            <person name="Bjerg J.T."/>
            <person name="Boggild A."/>
            <person name="Van De Vossenberg J."/>
            <person name="Meysman F."/>
            <person name="Nielsen L.P."/>
            <person name="Schramm A."/>
            <person name="Kjeldsen K.U."/>
        </authorList>
    </citation>
    <scope>NUCLEOTIDE SEQUENCE [LARGE SCALE GENOMIC DNA]</scope>
    <source>
        <strain evidence="1">MCF</strain>
    </source>
</reference>
<keyword evidence="2" id="KW-1185">Reference proteome</keyword>
<organism evidence="1 2">
    <name type="scientific">Candidatus Electrothrix aarhusensis</name>
    <dbReference type="NCBI Taxonomy" id="1859131"/>
    <lineage>
        <taxon>Bacteria</taxon>
        <taxon>Pseudomonadati</taxon>
        <taxon>Thermodesulfobacteriota</taxon>
        <taxon>Desulfobulbia</taxon>
        <taxon>Desulfobulbales</taxon>
        <taxon>Desulfobulbaceae</taxon>
        <taxon>Candidatus Electrothrix</taxon>
    </lineage>
</organism>
<sequence>MNFHYSPVCSFTYPDPSCRDIYRFSEQYKLVFFAAFFLFFLKDNVMLGHFELQAVIVVRYKSEFVFQKNVS</sequence>
<accession>A0A3S3RPM5</accession>
<evidence type="ECO:0000313" key="1">
    <source>
        <dbReference type="EMBL" id="RWX44814.1"/>
    </source>
</evidence>
<comment type="caution">
    <text evidence="1">The sequence shown here is derived from an EMBL/GenBank/DDBJ whole genome shotgun (WGS) entry which is preliminary data.</text>
</comment>
<dbReference type="Proteomes" id="UP000287853">
    <property type="component" value="Unassembled WGS sequence"/>
</dbReference>
<evidence type="ECO:0000313" key="2">
    <source>
        <dbReference type="Proteomes" id="UP000287853"/>
    </source>
</evidence>
<dbReference type="AlphaFoldDB" id="A0A3S3RPM5"/>
<dbReference type="EMBL" id="MTKO01000088">
    <property type="protein sequence ID" value="RWX44814.1"/>
    <property type="molecule type" value="Genomic_DNA"/>
</dbReference>
<protein>
    <submittedName>
        <fullName evidence="1">Uncharacterized protein</fullName>
    </submittedName>
</protein>
<gene>
    <name evidence="1" type="ORF">H206_01339</name>
</gene>